<comment type="caution">
    <text evidence="3">The sequence shown here is derived from an EMBL/GenBank/DDBJ whole genome shotgun (WGS) entry which is preliminary data.</text>
</comment>
<evidence type="ECO:0000256" key="2">
    <source>
        <dbReference type="SAM" id="SignalP"/>
    </source>
</evidence>
<evidence type="ECO:0000313" key="3">
    <source>
        <dbReference type="EMBL" id="KAK2590072.1"/>
    </source>
</evidence>
<reference evidence="3" key="1">
    <citation type="submission" date="2023-06" db="EMBL/GenBank/DDBJ databases">
        <title>Conoideocrella luteorostrata (Hypocreales: Clavicipitaceae), a potential biocontrol fungus for elongate hemlock scale in United States Christmas tree production areas.</title>
        <authorList>
            <person name="Barrett H."/>
            <person name="Lovett B."/>
            <person name="Macias A.M."/>
            <person name="Stajich J.E."/>
            <person name="Kasson M.T."/>
        </authorList>
    </citation>
    <scope>NUCLEOTIDE SEQUENCE</scope>
    <source>
        <strain evidence="3">ARSEF 14590</strain>
    </source>
</reference>
<dbReference type="Proteomes" id="UP001251528">
    <property type="component" value="Unassembled WGS sequence"/>
</dbReference>
<organism evidence="3 4">
    <name type="scientific">Conoideocrella luteorostrata</name>
    <dbReference type="NCBI Taxonomy" id="1105319"/>
    <lineage>
        <taxon>Eukaryota</taxon>
        <taxon>Fungi</taxon>
        <taxon>Dikarya</taxon>
        <taxon>Ascomycota</taxon>
        <taxon>Pezizomycotina</taxon>
        <taxon>Sordariomycetes</taxon>
        <taxon>Hypocreomycetidae</taxon>
        <taxon>Hypocreales</taxon>
        <taxon>Clavicipitaceae</taxon>
        <taxon>Conoideocrella</taxon>
    </lineage>
</organism>
<feature type="signal peptide" evidence="2">
    <location>
        <begin position="1"/>
        <end position="18"/>
    </location>
</feature>
<name>A0AAJ0CCM4_9HYPO</name>
<feature type="region of interest" description="Disordered" evidence="1">
    <location>
        <begin position="61"/>
        <end position="82"/>
    </location>
</feature>
<evidence type="ECO:0000256" key="1">
    <source>
        <dbReference type="SAM" id="MobiDB-lite"/>
    </source>
</evidence>
<proteinExistence type="predicted"/>
<dbReference type="AlphaFoldDB" id="A0AAJ0CCM4"/>
<keyword evidence="4" id="KW-1185">Reference proteome</keyword>
<feature type="chain" id="PRO_5042596831" evidence="2">
    <location>
        <begin position="19"/>
        <end position="109"/>
    </location>
</feature>
<dbReference type="EMBL" id="JASWJB010000493">
    <property type="protein sequence ID" value="KAK2590072.1"/>
    <property type="molecule type" value="Genomic_DNA"/>
</dbReference>
<accession>A0AAJ0CCM4</accession>
<feature type="compositionally biased region" description="Low complexity" evidence="1">
    <location>
        <begin position="61"/>
        <end position="78"/>
    </location>
</feature>
<protein>
    <submittedName>
        <fullName evidence="3">Uncharacterized protein</fullName>
    </submittedName>
</protein>
<gene>
    <name evidence="3" type="ORF">QQS21_012245</name>
</gene>
<sequence>MKTFAIVALSVLAAGVQATSSASTVVCEACKPASSTPDIVTRSPVPTTPCTVPALITVPATGGTGPAPTGGSNATATGVPPPTAGANSNGMVVGASGLIALAMGIVVMV</sequence>
<evidence type="ECO:0000313" key="4">
    <source>
        <dbReference type="Proteomes" id="UP001251528"/>
    </source>
</evidence>
<keyword evidence="2" id="KW-0732">Signal</keyword>